<name>A0A443SWR6_9ACAR</name>
<dbReference type="InterPro" id="IPR036397">
    <property type="entry name" value="RNaseH_sf"/>
</dbReference>
<feature type="region of interest" description="Disordered" evidence="1">
    <location>
        <begin position="271"/>
        <end position="305"/>
    </location>
</feature>
<dbReference type="OrthoDB" id="26838at2759"/>
<evidence type="ECO:0000313" key="4">
    <source>
        <dbReference type="Proteomes" id="UP000288716"/>
    </source>
</evidence>
<dbReference type="InterPro" id="IPR012337">
    <property type="entry name" value="RNaseH-like_sf"/>
</dbReference>
<gene>
    <name evidence="3" type="ORF">B4U80_10550</name>
</gene>
<dbReference type="PANTHER" id="PTHR46814">
    <property type="entry name" value="EGALITARIAN, ISOFORM B"/>
    <property type="match status" value="1"/>
</dbReference>
<dbReference type="GO" id="GO:0006139">
    <property type="term" value="P:nucleobase-containing compound metabolic process"/>
    <property type="evidence" value="ECO:0007669"/>
    <property type="project" value="InterPro"/>
</dbReference>
<feature type="domain" description="3'-5' exonuclease" evidence="2">
    <location>
        <begin position="345"/>
        <end position="541"/>
    </location>
</feature>
<reference evidence="3 4" key="1">
    <citation type="journal article" date="2018" name="Gigascience">
        <title>Genomes of trombidid mites reveal novel predicted allergens and laterally-transferred genes associated with secondary metabolism.</title>
        <authorList>
            <person name="Dong X."/>
            <person name="Chaisiri K."/>
            <person name="Xia D."/>
            <person name="Armstrong S.D."/>
            <person name="Fang Y."/>
            <person name="Donnelly M.J."/>
            <person name="Kadowaki T."/>
            <person name="McGarry J.W."/>
            <person name="Darby A.C."/>
            <person name="Makepeace B.L."/>
        </authorList>
    </citation>
    <scope>NUCLEOTIDE SEQUENCE [LARGE SCALE GENOMIC DNA]</scope>
    <source>
        <strain evidence="3">UoL-UT</strain>
    </source>
</reference>
<dbReference type="SMART" id="SM00474">
    <property type="entry name" value="35EXOc"/>
    <property type="match status" value="1"/>
</dbReference>
<dbReference type="Pfam" id="PF01612">
    <property type="entry name" value="DNA_pol_A_exo1"/>
    <property type="match status" value="1"/>
</dbReference>
<dbReference type="GO" id="GO:0003676">
    <property type="term" value="F:nucleic acid binding"/>
    <property type="evidence" value="ECO:0007669"/>
    <property type="project" value="InterPro"/>
</dbReference>
<evidence type="ECO:0000313" key="3">
    <source>
        <dbReference type="EMBL" id="RWS31961.1"/>
    </source>
</evidence>
<dbReference type="EMBL" id="NCKV01000015">
    <property type="protein sequence ID" value="RWS31961.1"/>
    <property type="molecule type" value="Genomic_DNA"/>
</dbReference>
<dbReference type="GO" id="GO:0008408">
    <property type="term" value="F:3'-5' exonuclease activity"/>
    <property type="evidence" value="ECO:0007669"/>
    <property type="project" value="InterPro"/>
</dbReference>
<dbReference type="Pfam" id="PF23713">
    <property type="entry name" value="WHD_Egal"/>
    <property type="match status" value="2"/>
</dbReference>
<keyword evidence="4" id="KW-1185">Reference proteome</keyword>
<dbReference type="InterPro" id="IPR002562">
    <property type="entry name" value="3'-5'_exonuclease_dom"/>
</dbReference>
<proteinExistence type="predicted"/>
<organism evidence="3 4">
    <name type="scientific">Leptotrombidium deliense</name>
    <dbReference type="NCBI Taxonomy" id="299467"/>
    <lineage>
        <taxon>Eukaryota</taxon>
        <taxon>Metazoa</taxon>
        <taxon>Ecdysozoa</taxon>
        <taxon>Arthropoda</taxon>
        <taxon>Chelicerata</taxon>
        <taxon>Arachnida</taxon>
        <taxon>Acari</taxon>
        <taxon>Acariformes</taxon>
        <taxon>Trombidiformes</taxon>
        <taxon>Prostigmata</taxon>
        <taxon>Anystina</taxon>
        <taxon>Parasitengona</taxon>
        <taxon>Trombiculoidea</taxon>
        <taxon>Trombiculidae</taxon>
        <taxon>Leptotrombidium</taxon>
    </lineage>
</organism>
<dbReference type="PANTHER" id="PTHR46814:SF1">
    <property type="entry name" value="EGALITARIAN, ISOFORM B"/>
    <property type="match status" value="1"/>
</dbReference>
<dbReference type="SUPFAM" id="SSF53098">
    <property type="entry name" value="Ribonuclease H-like"/>
    <property type="match status" value="1"/>
</dbReference>
<dbReference type="STRING" id="299467.A0A443SWR6"/>
<comment type="caution">
    <text evidence="3">The sequence shown here is derived from an EMBL/GenBank/DDBJ whole genome shotgun (WGS) entry which is preliminary data.</text>
</comment>
<sequence>MEEDYEHTRNMTLMFFLDRLMDKGEPRNLHDLSCQFGTKGFTKEMRRIAGGSQSGLRKFLSQYPFLFTIQNDQVYITNFAKNDDPISGKRDYTREAVEYFKHKLEQYGNAEVPIKSLLGHRSQAAPEIRHISGQHPNEFKEFLTRHSDVFVVKDDYVVLTSVLENANENGKHTCITRVPEDIHIDPYLMKRLVYLLEHIVLQMTRESGCPVQLEAIYKCLEHNYQDYSGIKLVSSSKDLCTILKMNSKIFHVQSNCVSLTAEREKELMNGDTNTDSVMCHSSMSPSSSASPVSSPSRNNSTNSQSNLFQQRIKSQIMKAIADNSSVRSRSTSKLSSNESLILRQSVIVTKMKECEEIISNILRSKSVVAVDCEGVNLNGSGPVTLVQIAVMPPDISESPKVYIFDVLFNPEFMCKSLKELFENNETTKVFHDCRVISSALYFQFGIELKNVFDTQVAHSVLQQQNNNKPAYKAKLISLDSLYETYTGFSRIARKDYFKKIYKKDQKFWNHRPLTEEMICYAAFDVFSLIPSIYLTLKNAVKDEYLPLLKQLNSEAIWSRIKPQEVKANKKQRKIEMEVTDLKQKLFNSEAKQIVLSNREIRLLRHIDLTDEIRSKIEGSQKVAKKLERLSKKQIGGVSGNENNYESSDCDDESEEEDFASYCSYQSQEVVFNGNNNVLSPSVSMQSENCSCCGHSSMDCNQKQTCEAGVQTLSTGDIVITKVYFDDNAS</sequence>
<accession>A0A443SWR6</accession>
<dbReference type="VEuPathDB" id="VectorBase:LDEU000083"/>
<dbReference type="Proteomes" id="UP000288716">
    <property type="component" value="Unassembled WGS sequence"/>
</dbReference>
<dbReference type="AlphaFoldDB" id="A0A443SWR6"/>
<protein>
    <recommendedName>
        <fullName evidence="2">3'-5' exonuclease domain-containing protein</fullName>
    </recommendedName>
</protein>
<feature type="compositionally biased region" description="Low complexity" evidence="1">
    <location>
        <begin position="281"/>
        <end position="305"/>
    </location>
</feature>
<dbReference type="Gene3D" id="3.30.420.10">
    <property type="entry name" value="Ribonuclease H-like superfamily/Ribonuclease H"/>
    <property type="match status" value="1"/>
</dbReference>
<evidence type="ECO:0000256" key="1">
    <source>
        <dbReference type="SAM" id="MobiDB-lite"/>
    </source>
</evidence>
<evidence type="ECO:0000259" key="2">
    <source>
        <dbReference type="SMART" id="SM00474"/>
    </source>
</evidence>
<dbReference type="InterPro" id="IPR056589">
    <property type="entry name" value="WH_Egal-1"/>
</dbReference>